<dbReference type="InterPro" id="IPR001279">
    <property type="entry name" value="Metallo-B-lactamas"/>
</dbReference>
<evidence type="ECO:0000313" key="2">
    <source>
        <dbReference type="EMBL" id="GGK83185.1"/>
    </source>
</evidence>
<dbReference type="Pfam" id="PF00753">
    <property type="entry name" value="Lactamase_B"/>
    <property type="match status" value="1"/>
</dbReference>
<accession>A0ABQ2FD87</accession>
<keyword evidence="3" id="KW-1185">Reference proteome</keyword>
<protein>
    <submittedName>
        <fullName evidence="2">MBL fold metallo-hydrolase</fullName>
    </submittedName>
</protein>
<dbReference type="CDD" id="cd16282">
    <property type="entry name" value="metallo-hydrolase-like_MBL-fold"/>
    <property type="match status" value="1"/>
</dbReference>
<comment type="caution">
    <text evidence="2">The sequence shown here is derived from an EMBL/GenBank/DDBJ whole genome shotgun (WGS) entry which is preliminary data.</text>
</comment>
<dbReference type="Gene3D" id="3.60.15.10">
    <property type="entry name" value="Ribonuclease Z/Hydroxyacylglutathione hydrolase-like"/>
    <property type="match status" value="1"/>
</dbReference>
<dbReference type="SMART" id="SM00849">
    <property type="entry name" value="Lactamase_B"/>
    <property type="match status" value="1"/>
</dbReference>
<name>A0ABQ2FD87_9MICO</name>
<evidence type="ECO:0000259" key="1">
    <source>
        <dbReference type="SMART" id="SM00849"/>
    </source>
</evidence>
<dbReference type="Proteomes" id="UP000662111">
    <property type="component" value="Unassembled WGS sequence"/>
</dbReference>
<dbReference type="EMBL" id="BMLB01000008">
    <property type="protein sequence ID" value="GGK83185.1"/>
    <property type="molecule type" value="Genomic_DNA"/>
</dbReference>
<sequence>MHAAGLRPGPFPGPLTAYPSTAPRLADMVEVTWRRVAPGVYVRRHEELNLNCGLVVGDDRALVIDTRSYHEHGLELLAAVREVTDKELVVVNTHAHYDHCFGNSAFRDSQIYAHAGAVDDLLRTGEHQREQIVAHVRATDREHMARMIEATEIVLPFYVIEDDTTLDLGGRTVELLWAGRAHTDHDLSVAVPDAHVVFAGDLVEEGADPMMEDAFPQEWAATLRALTAKPAAELADVWVPGHGAVVDRAFVEEQTAQLAQLAERFTEVIDGGLAGVDALLSACRGLGFEDQTLRDAAVRALELRA</sequence>
<reference evidence="3" key="1">
    <citation type="journal article" date="2019" name="Int. J. Syst. Evol. Microbiol.">
        <title>The Global Catalogue of Microorganisms (GCM) 10K type strain sequencing project: providing services to taxonomists for standard genome sequencing and annotation.</title>
        <authorList>
            <consortium name="The Broad Institute Genomics Platform"/>
            <consortium name="The Broad Institute Genome Sequencing Center for Infectious Disease"/>
            <person name="Wu L."/>
            <person name="Ma J."/>
        </authorList>
    </citation>
    <scope>NUCLEOTIDE SEQUENCE [LARGE SCALE GENOMIC DNA]</scope>
    <source>
        <strain evidence="3">CGMCC 1.5362</strain>
    </source>
</reference>
<dbReference type="SUPFAM" id="SSF56281">
    <property type="entry name" value="Metallo-hydrolase/oxidoreductase"/>
    <property type="match status" value="1"/>
</dbReference>
<evidence type="ECO:0000313" key="3">
    <source>
        <dbReference type="Proteomes" id="UP000662111"/>
    </source>
</evidence>
<dbReference type="PANTHER" id="PTHR42951:SF4">
    <property type="entry name" value="ACYL-COENZYME A THIOESTERASE MBLAC2"/>
    <property type="match status" value="1"/>
</dbReference>
<proteinExistence type="predicted"/>
<organism evidence="2 3">
    <name type="scientific">Ornithinimicrobium pekingense</name>
    <dbReference type="NCBI Taxonomy" id="384677"/>
    <lineage>
        <taxon>Bacteria</taxon>
        <taxon>Bacillati</taxon>
        <taxon>Actinomycetota</taxon>
        <taxon>Actinomycetes</taxon>
        <taxon>Micrococcales</taxon>
        <taxon>Ornithinimicrobiaceae</taxon>
        <taxon>Ornithinimicrobium</taxon>
    </lineage>
</organism>
<feature type="domain" description="Metallo-beta-lactamase" evidence="1">
    <location>
        <begin position="49"/>
        <end position="242"/>
    </location>
</feature>
<dbReference type="InterPro" id="IPR036866">
    <property type="entry name" value="RibonucZ/Hydroxyglut_hydro"/>
</dbReference>
<gene>
    <name evidence="2" type="ORF">GCM10011509_34540</name>
</gene>
<dbReference type="PANTHER" id="PTHR42951">
    <property type="entry name" value="METALLO-BETA-LACTAMASE DOMAIN-CONTAINING"/>
    <property type="match status" value="1"/>
</dbReference>
<dbReference type="InterPro" id="IPR050855">
    <property type="entry name" value="NDM-1-like"/>
</dbReference>